<dbReference type="EMBL" id="MU275839">
    <property type="protein sequence ID" value="KAI0053581.1"/>
    <property type="molecule type" value="Genomic_DNA"/>
</dbReference>
<reference evidence="1" key="2">
    <citation type="journal article" date="2022" name="New Phytol.">
        <title>Evolutionary transition to the ectomycorrhizal habit in the genomes of a hyperdiverse lineage of mushroom-forming fungi.</title>
        <authorList>
            <person name="Looney B."/>
            <person name="Miyauchi S."/>
            <person name="Morin E."/>
            <person name="Drula E."/>
            <person name="Courty P.E."/>
            <person name="Kohler A."/>
            <person name="Kuo A."/>
            <person name="LaButti K."/>
            <person name="Pangilinan J."/>
            <person name="Lipzen A."/>
            <person name="Riley R."/>
            <person name="Andreopoulos W."/>
            <person name="He G."/>
            <person name="Johnson J."/>
            <person name="Nolan M."/>
            <person name="Tritt A."/>
            <person name="Barry K.W."/>
            <person name="Grigoriev I.V."/>
            <person name="Nagy L.G."/>
            <person name="Hibbett D."/>
            <person name="Henrissat B."/>
            <person name="Matheny P.B."/>
            <person name="Labbe J."/>
            <person name="Martin F.M."/>
        </authorList>
    </citation>
    <scope>NUCLEOTIDE SEQUENCE</scope>
    <source>
        <strain evidence="1">FP105234-sp</strain>
    </source>
</reference>
<dbReference type="Proteomes" id="UP000814033">
    <property type="component" value="Unassembled WGS sequence"/>
</dbReference>
<accession>A0ACB8SC89</accession>
<gene>
    <name evidence="1" type="ORF">FA95DRAFT_1552065</name>
</gene>
<protein>
    <submittedName>
        <fullName evidence="1">Uncharacterized protein</fullName>
    </submittedName>
</protein>
<keyword evidence="2" id="KW-1185">Reference proteome</keyword>
<organism evidence="1 2">
    <name type="scientific">Auriscalpium vulgare</name>
    <dbReference type="NCBI Taxonomy" id="40419"/>
    <lineage>
        <taxon>Eukaryota</taxon>
        <taxon>Fungi</taxon>
        <taxon>Dikarya</taxon>
        <taxon>Basidiomycota</taxon>
        <taxon>Agaricomycotina</taxon>
        <taxon>Agaricomycetes</taxon>
        <taxon>Russulales</taxon>
        <taxon>Auriscalpiaceae</taxon>
        <taxon>Auriscalpium</taxon>
    </lineage>
</organism>
<name>A0ACB8SC89_9AGAM</name>
<evidence type="ECO:0000313" key="1">
    <source>
        <dbReference type="EMBL" id="KAI0053581.1"/>
    </source>
</evidence>
<proteinExistence type="predicted"/>
<sequence>MASPATHRDHAGCLSEKAHAHPSRDLLFYLVLLGAVLPVWSLPPLSWAFVLYSLYSGAIWAYAWRGQLCFGIALVEVFFSVYHYNIARFVSRPSPIGPGDVVELQAAFKRVLQAGLANLPEQGFDEEVLDVDRPGSPAENIEKLDANDPRAIDFRNSLRTWFGKVPWSSIHRHEVNCWLYWSIFNAHLPTLDAIPASHRKILNEALEMIEMRAGKTIPSGSNPSAAPLLLTLDPVKIAWRPLVWYLIIGFGNLAMKHHLLSWWGMEVKVKDGIEYLVRVPRGWDPNTGAAPVVFLHGLGLGLLQYHPVVVHLLHHLDDAPVLVPLQPHISQHFFHPHFLTPKNRRETALVLREVLIELGWAKDEDDQEVEGLVGMKGKGVTMVSHSNGSYTHAWMLKAYPELITRSCFVDPVTFCSWEGDVCYNFLYQRCTTALHLIMRYYVGTELGVANLLQRHFDWSSNSLWYDEIPHARNPSRAKFFLGGKDVILSADRVKRYLTSHGVRKGLWYDPDGQHGSALLGGSPGFNELMRWLKEPAQ</sequence>
<evidence type="ECO:0000313" key="2">
    <source>
        <dbReference type="Proteomes" id="UP000814033"/>
    </source>
</evidence>
<reference evidence="1" key="1">
    <citation type="submission" date="2021-02" db="EMBL/GenBank/DDBJ databases">
        <authorList>
            <consortium name="DOE Joint Genome Institute"/>
            <person name="Ahrendt S."/>
            <person name="Looney B.P."/>
            <person name="Miyauchi S."/>
            <person name="Morin E."/>
            <person name="Drula E."/>
            <person name="Courty P.E."/>
            <person name="Chicoki N."/>
            <person name="Fauchery L."/>
            <person name="Kohler A."/>
            <person name="Kuo A."/>
            <person name="Labutti K."/>
            <person name="Pangilinan J."/>
            <person name="Lipzen A."/>
            <person name="Riley R."/>
            <person name="Andreopoulos W."/>
            <person name="He G."/>
            <person name="Johnson J."/>
            <person name="Barry K.W."/>
            <person name="Grigoriev I.V."/>
            <person name="Nagy L."/>
            <person name="Hibbett D."/>
            <person name="Henrissat B."/>
            <person name="Matheny P.B."/>
            <person name="Labbe J."/>
            <person name="Martin F."/>
        </authorList>
    </citation>
    <scope>NUCLEOTIDE SEQUENCE</scope>
    <source>
        <strain evidence="1">FP105234-sp</strain>
    </source>
</reference>
<comment type="caution">
    <text evidence="1">The sequence shown here is derived from an EMBL/GenBank/DDBJ whole genome shotgun (WGS) entry which is preliminary data.</text>
</comment>